<name>A0A0H3A7C3_NITV4</name>
<feature type="signal peptide" evidence="6">
    <location>
        <begin position="1"/>
        <end position="21"/>
    </location>
</feature>
<dbReference type="HOGENOM" id="CLU_182841_2_0_7"/>
<evidence type="ECO:0000256" key="2">
    <source>
        <dbReference type="ARBA" id="ARBA00022729"/>
    </source>
</evidence>
<sequence length="78" mass="8816" precursor="true">MMQRHLCLTFLVLILCSTLLAGCGSNRYVLVTSDYGIHVASGKPRLDPKNDTYSFRDETGSEVVIPRADLKQMREIRD</sequence>
<dbReference type="EMBL" id="CP000527">
    <property type="protein sequence ID" value="ABM27357.1"/>
    <property type="molecule type" value="Genomic_DNA"/>
</dbReference>
<organism evidence="8 9">
    <name type="scientific">Nitratidesulfovibrio vulgaris (strain DP4)</name>
    <name type="common">Desulfovibrio vulgaris</name>
    <dbReference type="NCBI Taxonomy" id="391774"/>
    <lineage>
        <taxon>Bacteria</taxon>
        <taxon>Pseudomonadati</taxon>
        <taxon>Thermodesulfobacteriota</taxon>
        <taxon>Desulfovibrionia</taxon>
        <taxon>Desulfovibrionales</taxon>
        <taxon>Desulfovibrionaceae</taxon>
        <taxon>Nitratidesulfovibrio</taxon>
    </lineage>
</organism>
<dbReference type="PROSITE" id="PS51257">
    <property type="entry name" value="PROKAR_LIPOPROTEIN"/>
    <property type="match status" value="1"/>
</dbReference>
<evidence type="ECO:0000256" key="3">
    <source>
        <dbReference type="ARBA" id="ARBA00023136"/>
    </source>
</evidence>
<dbReference type="AlphaFoldDB" id="A0A0H3A7C3"/>
<keyword evidence="4" id="KW-0564">Palmitate</keyword>
<keyword evidence="5" id="KW-0449">Lipoprotein</keyword>
<reference evidence="9" key="1">
    <citation type="journal article" date="2009" name="Environ. Microbiol.">
        <title>Contribution of mobile genetic elements to Desulfovibrio vulgaris genome plasticity.</title>
        <authorList>
            <person name="Walker C.B."/>
            <person name="Stolyar S."/>
            <person name="Chivian D."/>
            <person name="Pinel N."/>
            <person name="Gabster J.A."/>
            <person name="Dehal P.S."/>
            <person name="He Z."/>
            <person name="Yang Z.K."/>
            <person name="Yen H.C."/>
            <person name="Zhou J."/>
            <person name="Wall J.D."/>
            <person name="Hazen T.C."/>
            <person name="Arkin A.P."/>
            <person name="Stahl D.A."/>
        </authorList>
    </citation>
    <scope>NUCLEOTIDE SEQUENCE [LARGE SCALE GENOMIC DNA]</scope>
    <source>
        <strain evidence="9">DP4</strain>
    </source>
</reference>
<dbReference type="InterPro" id="IPR047807">
    <property type="entry name" value="YgdI/YgdR-like_SH3-like"/>
</dbReference>
<evidence type="ECO:0000256" key="5">
    <source>
        <dbReference type="ARBA" id="ARBA00023288"/>
    </source>
</evidence>
<dbReference type="Pfam" id="PF06004">
    <property type="entry name" value="DUF903"/>
    <property type="match status" value="1"/>
</dbReference>
<dbReference type="NCBIfam" id="NF033216">
    <property type="entry name" value="lipo_YgdI_YgdR"/>
    <property type="match status" value="1"/>
</dbReference>
<dbReference type="Gene3D" id="2.30.30.100">
    <property type="match status" value="1"/>
</dbReference>
<feature type="chain" id="PRO_5002604288" description="Lipoprotein YgdI/YgdR-like SH3-like domain-containing protein" evidence="6">
    <location>
        <begin position="22"/>
        <end position="78"/>
    </location>
</feature>
<dbReference type="InterPro" id="IPR010305">
    <property type="entry name" value="YgdI/YgdR-like"/>
</dbReference>
<dbReference type="InterPro" id="IPR010920">
    <property type="entry name" value="LSM_dom_sf"/>
</dbReference>
<evidence type="ECO:0000313" key="8">
    <source>
        <dbReference type="EMBL" id="ABM27357.1"/>
    </source>
</evidence>
<evidence type="ECO:0000256" key="1">
    <source>
        <dbReference type="ARBA" id="ARBA00022475"/>
    </source>
</evidence>
<evidence type="ECO:0000256" key="6">
    <source>
        <dbReference type="SAM" id="SignalP"/>
    </source>
</evidence>
<dbReference type="PANTHER" id="PTHR37011:SF1">
    <property type="entry name" value="POT FAMILY PEPTIDE TRANSPORT PROTEIN"/>
    <property type="match status" value="1"/>
</dbReference>
<protein>
    <recommendedName>
        <fullName evidence="7">Lipoprotein YgdI/YgdR-like SH3-like domain-containing protein</fullName>
    </recommendedName>
</protein>
<dbReference type="SUPFAM" id="SSF50182">
    <property type="entry name" value="Sm-like ribonucleoproteins"/>
    <property type="match status" value="1"/>
</dbReference>
<dbReference type="Proteomes" id="UP000009173">
    <property type="component" value="Chromosome"/>
</dbReference>
<keyword evidence="3" id="KW-0472">Membrane</keyword>
<accession>A0A0H3A7C3</accession>
<dbReference type="PANTHER" id="PTHR37011">
    <property type="entry name" value="POT FAMILY PEPTIDE TRANSPORT PROTEIN-RELATED"/>
    <property type="match status" value="1"/>
</dbReference>
<evidence type="ECO:0000259" key="7">
    <source>
        <dbReference type="Pfam" id="PF06004"/>
    </source>
</evidence>
<dbReference type="KEGG" id="dvl:Dvul_0334"/>
<keyword evidence="2 6" id="KW-0732">Signal</keyword>
<dbReference type="SMR" id="A0A0H3A7C3"/>
<evidence type="ECO:0000313" key="9">
    <source>
        <dbReference type="Proteomes" id="UP000009173"/>
    </source>
</evidence>
<proteinExistence type="predicted"/>
<feature type="domain" description="Lipoprotein YgdI/YgdR-like SH3-like" evidence="7">
    <location>
        <begin position="27"/>
        <end position="75"/>
    </location>
</feature>
<dbReference type="RefSeq" id="WP_010940301.1">
    <property type="nucleotide sequence ID" value="NC_008751.1"/>
</dbReference>
<keyword evidence="1" id="KW-1003">Cell membrane</keyword>
<evidence type="ECO:0000256" key="4">
    <source>
        <dbReference type="ARBA" id="ARBA00023139"/>
    </source>
</evidence>
<gene>
    <name evidence="8" type="ordered locus">Dvul_0334</name>
</gene>